<accession>A0A7J7QZK5</accession>
<feature type="compositionally biased region" description="Basic and acidic residues" evidence="1">
    <location>
        <begin position="90"/>
        <end position="101"/>
    </location>
</feature>
<protein>
    <submittedName>
        <fullName evidence="2">Uncharacterized protein</fullName>
    </submittedName>
</protein>
<name>A0A7J7QZK5_RHIFE</name>
<sequence>MAFEFRLGAEVMMVTFVSICYYLSGKLCPLALPVSLDPLYLRGVGAPSQCLSPPPLGQGGSHPTAFAASRRPLPLAAENRTSPLNHLSHNRAETGCRDIPKSRTVHQPVSQSPKDTEYSQMWEMMSYGTNHTV</sequence>
<proteinExistence type="predicted"/>
<evidence type="ECO:0000256" key="1">
    <source>
        <dbReference type="SAM" id="MobiDB-lite"/>
    </source>
</evidence>
<dbReference type="EMBL" id="JACAGC010000036">
    <property type="protein sequence ID" value="KAF6269330.1"/>
    <property type="molecule type" value="Genomic_DNA"/>
</dbReference>
<dbReference type="Proteomes" id="UP000585614">
    <property type="component" value="Unassembled WGS sequence"/>
</dbReference>
<reference evidence="2 3" key="1">
    <citation type="journal article" date="2020" name="Nature">
        <title>Six reference-quality genomes reveal evolution of bat adaptations.</title>
        <authorList>
            <person name="Jebb D."/>
            <person name="Huang Z."/>
            <person name="Pippel M."/>
            <person name="Hughes G.M."/>
            <person name="Lavrichenko K."/>
            <person name="Devanna P."/>
            <person name="Winkler S."/>
            <person name="Jermiin L.S."/>
            <person name="Skirmuntt E.C."/>
            <person name="Katzourakis A."/>
            <person name="Burkitt-Gray L."/>
            <person name="Ray D.A."/>
            <person name="Sullivan K.A.M."/>
            <person name="Roscito J.G."/>
            <person name="Kirilenko B.M."/>
            <person name="Davalos L.M."/>
            <person name="Corthals A.P."/>
            <person name="Power M.L."/>
            <person name="Jones G."/>
            <person name="Ransome R.D."/>
            <person name="Dechmann D.K.N."/>
            <person name="Locatelli A.G."/>
            <person name="Puechmaille S.J."/>
            <person name="Fedrigo O."/>
            <person name="Jarvis E.D."/>
            <person name="Hiller M."/>
            <person name="Vernes S.C."/>
            <person name="Myers E.W."/>
            <person name="Teeling E.C."/>
        </authorList>
    </citation>
    <scope>NUCLEOTIDE SEQUENCE [LARGE SCALE GENOMIC DNA]</scope>
    <source>
        <strain evidence="2">MRhiFer1</strain>
        <tissue evidence="2">Lung</tissue>
    </source>
</reference>
<dbReference type="AlphaFoldDB" id="A0A7J7QZK5"/>
<feature type="region of interest" description="Disordered" evidence="1">
    <location>
        <begin position="51"/>
        <end position="117"/>
    </location>
</feature>
<organism evidence="2 3">
    <name type="scientific">Rhinolophus ferrumequinum</name>
    <name type="common">Greater horseshoe bat</name>
    <dbReference type="NCBI Taxonomy" id="59479"/>
    <lineage>
        <taxon>Eukaryota</taxon>
        <taxon>Metazoa</taxon>
        <taxon>Chordata</taxon>
        <taxon>Craniata</taxon>
        <taxon>Vertebrata</taxon>
        <taxon>Euteleostomi</taxon>
        <taxon>Mammalia</taxon>
        <taxon>Eutheria</taxon>
        <taxon>Laurasiatheria</taxon>
        <taxon>Chiroptera</taxon>
        <taxon>Yinpterochiroptera</taxon>
        <taxon>Rhinolophoidea</taxon>
        <taxon>Rhinolophidae</taxon>
        <taxon>Rhinolophinae</taxon>
        <taxon>Rhinolophus</taxon>
    </lineage>
</organism>
<comment type="caution">
    <text evidence="2">The sequence shown here is derived from an EMBL/GenBank/DDBJ whole genome shotgun (WGS) entry which is preliminary data.</text>
</comment>
<evidence type="ECO:0000313" key="3">
    <source>
        <dbReference type="Proteomes" id="UP000585614"/>
    </source>
</evidence>
<gene>
    <name evidence="2" type="ORF">mRhiFer1_009703</name>
</gene>
<evidence type="ECO:0000313" key="2">
    <source>
        <dbReference type="EMBL" id="KAF6269330.1"/>
    </source>
</evidence>